<evidence type="ECO:0000313" key="2">
    <source>
        <dbReference type="EMBL" id="AZQ64690.1"/>
    </source>
</evidence>
<dbReference type="KEGG" id="fll:EI427_20925"/>
<dbReference type="RefSeq" id="WP_126618637.1">
    <property type="nucleotide sequence ID" value="NZ_CP034563.1"/>
</dbReference>
<feature type="signal peptide" evidence="1">
    <location>
        <begin position="1"/>
        <end position="21"/>
    </location>
</feature>
<dbReference type="EMBL" id="CP034563">
    <property type="protein sequence ID" value="AZQ64690.1"/>
    <property type="molecule type" value="Genomic_DNA"/>
</dbReference>
<keyword evidence="1" id="KW-0732">Signal</keyword>
<dbReference type="Gene3D" id="2.60.120.200">
    <property type="match status" value="1"/>
</dbReference>
<sequence>MNKFSLTHKLLFLLLSISIFSCEDKVEINESQIVFNFDQTASNGRSSIADDNEVPTSVLISIEDESGNEVYSMHSLTLYSFEGELLSEPLPSLPGNYHLSEFLLLNDNQEVIYATPKEESPLAYLVTDPLTIDFTVVKDQVTKVTPEVIDTKGYNPNDLGYSTFSFNEIETFYLHTTVMVYDEDSKIFKLNPSEITITDSEGHVLSDTLEARTYALRLRDNSETYNITVSSIGYETFNQSFTLEEIKEFNNENPLIIQLGALDLSTGLLAYFPFNATASDLSGNGNDANVVNATFTTDRNGIENSAINVNQSSQYATLSSIDDFENEMTIATWVKPHEFYSSRCQYNIIVGNNDESNGSHNGMWYLVYGDQLSDDHDCYNYDPDNTPFGFRLGFSDGSLGLERSETLVSLDQYYFLVGTYDGSTMRIYVNGVLETEVEYNKTLYVNDSDITIGRSMDDPDYPYNTNGDIDDIRIYKRALTGDEIIALYHN</sequence>
<accession>A0A3S9P912</accession>
<dbReference type="OrthoDB" id="1490335at2"/>
<protein>
    <submittedName>
        <fullName evidence="2">LamG domain-containing protein</fullName>
    </submittedName>
</protein>
<dbReference type="Proteomes" id="UP000267268">
    <property type="component" value="Chromosome 2"/>
</dbReference>
<evidence type="ECO:0000256" key="1">
    <source>
        <dbReference type="SAM" id="SignalP"/>
    </source>
</evidence>
<feature type="chain" id="PRO_5019370772" evidence="1">
    <location>
        <begin position="22"/>
        <end position="490"/>
    </location>
</feature>
<proteinExistence type="predicted"/>
<reference evidence="2 3" key="1">
    <citation type="submission" date="2018-12" db="EMBL/GenBank/DDBJ databases">
        <title>Flammeovirga pectinis sp. nov., isolated from the gut of the Korean scallop, Patinopecten yessoensis.</title>
        <authorList>
            <person name="Bae J.-W."/>
            <person name="Jeong Y.-S."/>
            <person name="Kang W."/>
        </authorList>
    </citation>
    <scope>NUCLEOTIDE SEQUENCE [LARGE SCALE GENOMIC DNA]</scope>
    <source>
        <strain evidence="2 3">L12M1</strain>
    </source>
</reference>
<organism evidence="2 3">
    <name type="scientific">Flammeovirga pectinis</name>
    <dbReference type="NCBI Taxonomy" id="2494373"/>
    <lineage>
        <taxon>Bacteria</taxon>
        <taxon>Pseudomonadati</taxon>
        <taxon>Bacteroidota</taxon>
        <taxon>Cytophagia</taxon>
        <taxon>Cytophagales</taxon>
        <taxon>Flammeovirgaceae</taxon>
        <taxon>Flammeovirga</taxon>
    </lineage>
</organism>
<dbReference type="Pfam" id="PF13385">
    <property type="entry name" value="Laminin_G_3"/>
    <property type="match status" value="1"/>
</dbReference>
<dbReference type="PROSITE" id="PS51257">
    <property type="entry name" value="PROKAR_LIPOPROTEIN"/>
    <property type="match status" value="1"/>
</dbReference>
<dbReference type="SUPFAM" id="SSF49899">
    <property type="entry name" value="Concanavalin A-like lectins/glucanases"/>
    <property type="match status" value="1"/>
</dbReference>
<dbReference type="GO" id="GO:0005975">
    <property type="term" value="P:carbohydrate metabolic process"/>
    <property type="evidence" value="ECO:0007669"/>
    <property type="project" value="UniProtKB-ARBA"/>
</dbReference>
<gene>
    <name evidence="2" type="ORF">EI427_20925</name>
</gene>
<keyword evidence="3" id="KW-1185">Reference proteome</keyword>
<dbReference type="GO" id="GO:0004553">
    <property type="term" value="F:hydrolase activity, hydrolyzing O-glycosyl compounds"/>
    <property type="evidence" value="ECO:0007669"/>
    <property type="project" value="UniProtKB-ARBA"/>
</dbReference>
<name>A0A3S9P912_9BACT</name>
<dbReference type="AlphaFoldDB" id="A0A3S9P912"/>
<dbReference type="InterPro" id="IPR013320">
    <property type="entry name" value="ConA-like_dom_sf"/>
</dbReference>
<evidence type="ECO:0000313" key="3">
    <source>
        <dbReference type="Proteomes" id="UP000267268"/>
    </source>
</evidence>